<dbReference type="PANTHER" id="PTHR36440">
    <property type="entry name" value="PUTATIVE (AFU_ORTHOLOGUE AFUA_8G07350)-RELATED"/>
    <property type="match status" value="1"/>
</dbReference>
<dbReference type="AlphaFoldDB" id="A0A365HAU8"/>
<organism evidence="2 3">
    <name type="scientific">Actinomadura craniellae</name>
    <dbReference type="NCBI Taxonomy" id="2231787"/>
    <lineage>
        <taxon>Bacteria</taxon>
        <taxon>Bacillati</taxon>
        <taxon>Actinomycetota</taxon>
        <taxon>Actinomycetes</taxon>
        <taxon>Streptosporangiales</taxon>
        <taxon>Thermomonosporaceae</taxon>
        <taxon>Actinomadura</taxon>
    </lineage>
</organism>
<comment type="caution">
    <text evidence="2">The sequence shown here is derived from an EMBL/GenBank/DDBJ whole genome shotgun (WGS) entry which is preliminary data.</text>
</comment>
<dbReference type="Pfam" id="PF07883">
    <property type="entry name" value="Cupin_2"/>
    <property type="match status" value="1"/>
</dbReference>
<evidence type="ECO:0000259" key="1">
    <source>
        <dbReference type="Pfam" id="PF07883"/>
    </source>
</evidence>
<dbReference type="OrthoDB" id="9791637at2"/>
<reference evidence="2 3" key="1">
    <citation type="submission" date="2018-06" db="EMBL/GenBank/DDBJ databases">
        <title>Actinomadura craniellae sp. nov. isolated from marine sponge Craniella sp.</title>
        <authorList>
            <person name="Li L."/>
            <person name="Xu Q.H."/>
            <person name="Lin H.W."/>
            <person name="Lu Y.H."/>
        </authorList>
    </citation>
    <scope>NUCLEOTIDE SEQUENCE [LARGE SCALE GENOMIC DNA]</scope>
    <source>
        <strain evidence="2 3">LHW63021</strain>
    </source>
</reference>
<dbReference type="EMBL" id="QLYX01000004">
    <property type="protein sequence ID" value="RAY15393.1"/>
    <property type="molecule type" value="Genomic_DNA"/>
</dbReference>
<gene>
    <name evidence="2" type="ORF">DPM19_11900</name>
</gene>
<proteinExistence type="predicted"/>
<dbReference type="PANTHER" id="PTHR36440:SF1">
    <property type="entry name" value="PUTATIVE (AFU_ORTHOLOGUE AFUA_8G07350)-RELATED"/>
    <property type="match status" value="1"/>
</dbReference>
<accession>A0A365HAU8</accession>
<dbReference type="InterPro" id="IPR013096">
    <property type="entry name" value="Cupin_2"/>
</dbReference>
<dbReference type="Gene3D" id="2.60.120.10">
    <property type="entry name" value="Jelly Rolls"/>
    <property type="match status" value="1"/>
</dbReference>
<protein>
    <submittedName>
        <fullName evidence="2">Cupin</fullName>
    </submittedName>
</protein>
<dbReference type="RefSeq" id="WP_111866182.1">
    <property type="nucleotide sequence ID" value="NZ_QLYX01000004.1"/>
</dbReference>
<dbReference type="SUPFAM" id="SSF51182">
    <property type="entry name" value="RmlC-like cupins"/>
    <property type="match status" value="1"/>
</dbReference>
<keyword evidence="3" id="KW-1185">Reference proteome</keyword>
<evidence type="ECO:0000313" key="3">
    <source>
        <dbReference type="Proteomes" id="UP000251891"/>
    </source>
</evidence>
<feature type="domain" description="Cupin type-2" evidence="1">
    <location>
        <begin position="44"/>
        <end position="113"/>
    </location>
</feature>
<sequence>MSLIPVDDTVVIRAADAEILGGSPHTLRLLADGGATAGALSALRVTLEDGADGAVPHHHTGATELLYVLGGTAHLLSGDDVLTAREGDLVIVPPYTPHAIAAAFGHDADLLVVSTPGTAGLGYFRLLDRLRDGLATIEELIDSQERFDTHFLDSPIWRVARA</sequence>
<evidence type="ECO:0000313" key="2">
    <source>
        <dbReference type="EMBL" id="RAY15393.1"/>
    </source>
</evidence>
<dbReference type="Proteomes" id="UP000251891">
    <property type="component" value="Unassembled WGS sequence"/>
</dbReference>
<dbReference type="InterPro" id="IPR053146">
    <property type="entry name" value="QDO-like"/>
</dbReference>
<name>A0A365HAU8_9ACTN</name>
<dbReference type="InterPro" id="IPR011051">
    <property type="entry name" value="RmlC_Cupin_sf"/>
</dbReference>
<dbReference type="InterPro" id="IPR014710">
    <property type="entry name" value="RmlC-like_jellyroll"/>
</dbReference>